<organism evidence="8 9">
    <name type="scientific">candidate division CPR2 bacterium GW2011_GWC1_41_48</name>
    <dbReference type="NCBI Taxonomy" id="1618344"/>
    <lineage>
        <taxon>Bacteria</taxon>
        <taxon>Bacteria division CPR2</taxon>
    </lineage>
</organism>
<dbReference type="InterPro" id="IPR024704">
    <property type="entry name" value="SMC"/>
</dbReference>
<feature type="coiled-coil region" evidence="6">
    <location>
        <begin position="248"/>
        <end position="483"/>
    </location>
</feature>
<dbReference type="PATRIC" id="fig|1618344.3.peg.721"/>
<reference evidence="8 9" key="1">
    <citation type="journal article" date="2015" name="Nature">
        <title>rRNA introns, odd ribosomes, and small enigmatic genomes across a large radiation of phyla.</title>
        <authorList>
            <person name="Brown C.T."/>
            <person name="Hug L.A."/>
            <person name="Thomas B.C."/>
            <person name="Sharon I."/>
            <person name="Castelle C.J."/>
            <person name="Singh A."/>
            <person name="Wilkins M.J."/>
            <person name="Williams K.H."/>
            <person name="Banfield J.F."/>
        </authorList>
    </citation>
    <scope>NUCLEOTIDE SEQUENCE [LARGE SCALE GENOMIC DNA]</scope>
</reference>
<evidence type="ECO:0000256" key="1">
    <source>
        <dbReference type="ARBA" id="ARBA00022490"/>
    </source>
</evidence>
<feature type="coiled-coil region" evidence="6">
    <location>
        <begin position="864"/>
        <end position="891"/>
    </location>
</feature>
<dbReference type="GO" id="GO:0003677">
    <property type="term" value="F:DNA binding"/>
    <property type="evidence" value="ECO:0007669"/>
    <property type="project" value="UniProtKB-UniRule"/>
</dbReference>
<evidence type="ECO:0000313" key="9">
    <source>
        <dbReference type="Proteomes" id="UP000033869"/>
    </source>
</evidence>
<dbReference type="GO" id="GO:0005524">
    <property type="term" value="F:ATP binding"/>
    <property type="evidence" value="ECO:0007669"/>
    <property type="project" value="UniProtKB-UniRule"/>
</dbReference>
<feature type="binding site" evidence="6">
    <location>
        <begin position="32"/>
        <end position="39"/>
    </location>
    <ligand>
        <name>ATP</name>
        <dbReference type="ChEBI" id="CHEBI:30616"/>
    </ligand>
</feature>
<dbReference type="GO" id="GO:0007062">
    <property type="term" value="P:sister chromatid cohesion"/>
    <property type="evidence" value="ECO:0007669"/>
    <property type="project" value="InterPro"/>
</dbReference>
<keyword evidence="4 6" id="KW-0175">Coiled coil</keyword>
<dbReference type="GO" id="GO:0016887">
    <property type="term" value="F:ATP hydrolysis activity"/>
    <property type="evidence" value="ECO:0007669"/>
    <property type="project" value="InterPro"/>
</dbReference>
<dbReference type="AlphaFoldDB" id="A0A0G0W7N2"/>
<evidence type="ECO:0000256" key="4">
    <source>
        <dbReference type="ARBA" id="ARBA00023054"/>
    </source>
</evidence>
<dbReference type="InterPro" id="IPR027417">
    <property type="entry name" value="P-loop_NTPase"/>
</dbReference>
<dbReference type="GO" id="GO:0006260">
    <property type="term" value="P:DNA replication"/>
    <property type="evidence" value="ECO:0007669"/>
    <property type="project" value="UniProtKB-UniRule"/>
</dbReference>
<dbReference type="Gene3D" id="1.10.287.1490">
    <property type="match status" value="1"/>
</dbReference>
<comment type="subcellular location">
    <subcellularLocation>
        <location evidence="6">Cytoplasm</location>
    </subcellularLocation>
</comment>
<dbReference type="SUPFAM" id="SSF52540">
    <property type="entry name" value="P-loop containing nucleoside triphosphate hydrolases"/>
    <property type="match status" value="1"/>
</dbReference>
<comment type="subunit">
    <text evidence="6">Homodimer.</text>
</comment>
<evidence type="ECO:0000256" key="3">
    <source>
        <dbReference type="ARBA" id="ARBA00022840"/>
    </source>
</evidence>
<dbReference type="HAMAP" id="MF_01894">
    <property type="entry name" value="Smc_prok"/>
    <property type="match status" value="1"/>
</dbReference>
<keyword evidence="3 6" id="KW-0067">ATP-binding</keyword>
<name>A0A0G0W7N2_UNCC2</name>
<accession>A0A0G0W7N2</accession>
<protein>
    <recommendedName>
        <fullName evidence="6">Chromosome partition protein Smc</fullName>
    </recommendedName>
</protein>
<evidence type="ECO:0000313" key="8">
    <source>
        <dbReference type="EMBL" id="KKS09019.1"/>
    </source>
</evidence>
<sequence length="1033" mass="118264">MYLKKIELFGFKSFAGKYSLDFEPGIVGVVGPNGSGKSNISDAIRWVLGEQSYKLLRAKKSEDVIFAGSAKKSRSSFAEVSLLFDNSDNKAPIDFNEVSISRRLYRNGDNEYMINGKKARLFDIQELLAKAGFGRSSYSVIGQGMVDQFLFLGAEERKAFFSEAAQVKQFELQKDQAVRKLSATEQNLVRVQDIVTELEPRLRVLKSQFKRAEAREEFVNELTGLQEKYYAAVWGEIDSKLLINKENFNELDKEAASIKKELDQINKELDESLSKERQKVENLRKLRLELEQKLAQRESIRGRQIQISSQLEVKRVLANLNTKELEKDIEKLNIRLKDVSFIIGNLQSELYEETTKLHGAEERLKDLNESARKKQDQRLESLKNLRAEIDKNVREKEDIREKYLQVSSKLDVNRAMTGVSLKDLENLAHEKKSKLDDLIKEMGNLVKELESKVSGLEEAENRLEETNDKLKNYEEIIQNLKKETKFDQLAFADEFNVFYDLFLSLIAKVQNVGSFDELSGLKSLLADTEKKLKDLLGKVKPEKSDTFNKIVDLEKEINSKVRVKQELYEQIDLFRSEASKIKAVVSAKEFEEKNINEEIRQLNEKINKIRGAGKEISELEKNLSELKTDLDKKEKEINTLKEELREVEKEEDINGSSNLRQEIYSLIDAFRADISGVKMDVRAREAEKRELSEEIEKLKGKMQDSVEANKEVNEISSFSEGLKKELDLKEKEIEKQRDELNKVEGEGLRSEGTSELTSKIRSKQSLIHEIEGQISSLKIEIAKLETKKDDLEYEAKKELGTTFVENLESGKIKIVDLPKDIFLDLERKIEKLNIKVISIGDIDPLVREEYMEVDERYVFLSGQLVDLSRAKEDLSKVIEELDRQIKNQFNAAFNKIAQNFSRYFEILFVGGKAELKIDAEGNIDISAKPPGKRMDNINALSGGERTLTALSLLAAILDLNPSPFVVLDEVDAALDESNTERFLKIIKELSKKTQFVFITHNRETMKVTDILYGVTMDENHISSLLSVKLENVG</sequence>
<dbReference type="InterPro" id="IPR011890">
    <property type="entry name" value="SMC_prok"/>
</dbReference>
<comment type="function">
    <text evidence="6">Required for chromosome condensation and partitioning.</text>
</comment>
<comment type="domain">
    <text evidence="6">Contains large globular domains required for ATP hydrolysis at each terminus and a third globular domain forming a flexible hinge near the middle of the molecule. These domains are separated by coiled-coil structures.</text>
</comment>
<proteinExistence type="inferred from homology"/>
<evidence type="ECO:0000256" key="2">
    <source>
        <dbReference type="ARBA" id="ARBA00022741"/>
    </source>
</evidence>
<keyword evidence="2 6" id="KW-0547">Nucleotide-binding</keyword>
<dbReference type="GO" id="GO:0005737">
    <property type="term" value="C:cytoplasm"/>
    <property type="evidence" value="ECO:0007669"/>
    <property type="project" value="UniProtKB-SubCell"/>
</dbReference>
<dbReference type="GO" id="GO:0030261">
    <property type="term" value="P:chromosome condensation"/>
    <property type="evidence" value="ECO:0007669"/>
    <property type="project" value="InterPro"/>
</dbReference>
<dbReference type="PANTHER" id="PTHR43977">
    <property type="entry name" value="STRUCTURAL MAINTENANCE OF CHROMOSOMES PROTEIN 3"/>
    <property type="match status" value="1"/>
</dbReference>
<evidence type="ECO:0000259" key="7">
    <source>
        <dbReference type="Pfam" id="PF02463"/>
    </source>
</evidence>
<dbReference type="Pfam" id="PF02463">
    <property type="entry name" value="SMC_N"/>
    <property type="match status" value="1"/>
</dbReference>
<keyword evidence="5 6" id="KW-0238">DNA-binding</keyword>
<dbReference type="EMBL" id="LCBL01000003">
    <property type="protein sequence ID" value="KKS09019.1"/>
    <property type="molecule type" value="Genomic_DNA"/>
</dbReference>
<comment type="caution">
    <text evidence="8">The sequence shown here is derived from an EMBL/GenBank/DDBJ whole genome shotgun (WGS) entry which is preliminary data.</text>
</comment>
<dbReference type="GO" id="GO:0007059">
    <property type="term" value="P:chromosome segregation"/>
    <property type="evidence" value="ECO:0007669"/>
    <property type="project" value="UniProtKB-UniRule"/>
</dbReference>
<dbReference type="PIRSF" id="PIRSF005719">
    <property type="entry name" value="SMC"/>
    <property type="match status" value="1"/>
</dbReference>
<feature type="coiled-coil region" evidence="6">
    <location>
        <begin position="681"/>
        <end position="801"/>
    </location>
</feature>
<dbReference type="Gene3D" id="3.40.50.300">
    <property type="entry name" value="P-loop containing nucleotide triphosphate hydrolases"/>
    <property type="match status" value="2"/>
</dbReference>
<gene>
    <name evidence="6" type="primary">smc</name>
    <name evidence="8" type="ORF">UU65_C0003G0074</name>
</gene>
<evidence type="ECO:0000256" key="6">
    <source>
        <dbReference type="HAMAP-Rule" id="MF_01894"/>
    </source>
</evidence>
<feature type="domain" description="RecF/RecN/SMC N-terminal" evidence="7">
    <location>
        <begin position="2"/>
        <end position="1022"/>
    </location>
</feature>
<keyword evidence="1 6" id="KW-0963">Cytoplasm</keyword>
<dbReference type="InterPro" id="IPR003395">
    <property type="entry name" value="RecF/RecN/SMC_N"/>
</dbReference>
<feature type="coiled-coil region" evidence="6">
    <location>
        <begin position="518"/>
        <end position="653"/>
    </location>
</feature>
<evidence type="ECO:0000256" key="5">
    <source>
        <dbReference type="ARBA" id="ARBA00023125"/>
    </source>
</evidence>
<comment type="similarity">
    <text evidence="6">Belongs to the SMC family.</text>
</comment>
<dbReference type="Proteomes" id="UP000033869">
    <property type="component" value="Unassembled WGS sequence"/>
</dbReference>